<keyword evidence="6" id="KW-0418">Kinase</keyword>
<dbReference type="GO" id="GO:0016301">
    <property type="term" value="F:kinase activity"/>
    <property type="evidence" value="ECO:0007669"/>
    <property type="project" value="UniProtKB-KW"/>
</dbReference>
<dbReference type="InterPro" id="IPR004838">
    <property type="entry name" value="NHTrfase_class1_PyrdxlP-BS"/>
</dbReference>
<dbReference type="PANTHER" id="PTHR42885:SF1">
    <property type="entry name" value="THREONINE-PHOSPHATE DECARBOXYLASE"/>
    <property type="match status" value="1"/>
</dbReference>
<evidence type="ECO:0000256" key="1">
    <source>
        <dbReference type="ARBA" id="ARBA00001933"/>
    </source>
</evidence>
<dbReference type="InterPro" id="IPR004839">
    <property type="entry name" value="Aminotransferase_I/II_large"/>
</dbReference>
<evidence type="ECO:0000256" key="2">
    <source>
        <dbReference type="ARBA" id="ARBA00022898"/>
    </source>
</evidence>
<dbReference type="RefSeq" id="WP_380625746.1">
    <property type="nucleotide sequence ID" value="NZ_JBHSDK010000061.1"/>
</dbReference>
<evidence type="ECO:0000259" key="5">
    <source>
        <dbReference type="Pfam" id="PF00155"/>
    </source>
</evidence>
<dbReference type="GO" id="GO:0016779">
    <property type="term" value="F:nucleotidyltransferase activity"/>
    <property type="evidence" value="ECO:0007669"/>
    <property type="project" value="UniProtKB-KW"/>
</dbReference>
<dbReference type="CDD" id="cd00544">
    <property type="entry name" value="CobU"/>
    <property type="match status" value="1"/>
</dbReference>
<evidence type="ECO:0000256" key="3">
    <source>
        <dbReference type="RuleBase" id="RU000481"/>
    </source>
</evidence>
<name>A0ABV8U5P3_9ACTN</name>
<dbReference type="EMBL" id="JBHSDK010000061">
    <property type="protein sequence ID" value="MFC4338076.1"/>
    <property type="molecule type" value="Genomic_DNA"/>
</dbReference>
<proteinExistence type="inferred from homology"/>
<comment type="similarity">
    <text evidence="3">Belongs to the class-I pyridoxal-phosphate-dependent aminotransferase family.</text>
</comment>
<dbReference type="SUPFAM" id="SSF52540">
    <property type="entry name" value="P-loop containing nucleoside triphosphate hydrolases"/>
    <property type="match status" value="1"/>
</dbReference>
<accession>A0ABV8U5P3</accession>
<evidence type="ECO:0000313" key="6">
    <source>
        <dbReference type="EMBL" id="MFC4338076.1"/>
    </source>
</evidence>
<organism evidence="6 7">
    <name type="scientific">Salininema proteolyticum</name>
    <dbReference type="NCBI Taxonomy" id="1607685"/>
    <lineage>
        <taxon>Bacteria</taxon>
        <taxon>Bacillati</taxon>
        <taxon>Actinomycetota</taxon>
        <taxon>Actinomycetes</taxon>
        <taxon>Glycomycetales</taxon>
        <taxon>Glycomycetaceae</taxon>
        <taxon>Salininema</taxon>
    </lineage>
</organism>
<dbReference type="Pfam" id="PF00155">
    <property type="entry name" value="Aminotran_1_2"/>
    <property type="match status" value="1"/>
</dbReference>
<dbReference type="InterPro" id="IPR027417">
    <property type="entry name" value="P-loop_NTPase"/>
</dbReference>
<dbReference type="Pfam" id="PF02283">
    <property type="entry name" value="CobU"/>
    <property type="match status" value="1"/>
</dbReference>
<gene>
    <name evidence="6" type="ORF">ACFPET_23055</name>
</gene>
<dbReference type="InterPro" id="IPR003203">
    <property type="entry name" value="CobU/CobP"/>
</dbReference>
<keyword evidence="6" id="KW-0548">Nucleotidyltransferase</keyword>
<dbReference type="PROSITE" id="PS00105">
    <property type="entry name" value="AA_TRANSFER_CLASS_1"/>
    <property type="match status" value="1"/>
</dbReference>
<dbReference type="InterPro" id="IPR015424">
    <property type="entry name" value="PyrdxlP-dep_Trfase"/>
</dbReference>
<reference evidence="7" key="1">
    <citation type="journal article" date="2019" name="Int. J. Syst. Evol. Microbiol.">
        <title>The Global Catalogue of Microorganisms (GCM) 10K type strain sequencing project: providing services to taxonomists for standard genome sequencing and annotation.</title>
        <authorList>
            <consortium name="The Broad Institute Genomics Platform"/>
            <consortium name="The Broad Institute Genome Sequencing Center for Infectious Disease"/>
            <person name="Wu L."/>
            <person name="Ma J."/>
        </authorList>
    </citation>
    <scope>NUCLEOTIDE SEQUENCE [LARGE SCALE GENOMIC DNA]</scope>
    <source>
        <strain evidence="7">IBRC-M 10908</strain>
    </source>
</reference>
<feature type="region of interest" description="Disordered" evidence="4">
    <location>
        <begin position="178"/>
        <end position="198"/>
    </location>
</feature>
<evidence type="ECO:0000256" key="4">
    <source>
        <dbReference type="SAM" id="MobiDB-lite"/>
    </source>
</evidence>
<dbReference type="InterPro" id="IPR015422">
    <property type="entry name" value="PyrdxlP-dep_Trfase_small"/>
</dbReference>
<feature type="domain" description="Aminotransferase class I/classII large" evidence="5">
    <location>
        <begin position="214"/>
        <end position="525"/>
    </location>
</feature>
<dbReference type="Proteomes" id="UP001595823">
    <property type="component" value="Unassembled WGS sequence"/>
</dbReference>
<keyword evidence="3" id="KW-0032">Aminotransferase</keyword>
<dbReference type="CDD" id="cd00609">
    <property type="entry name" value="AAT_like"/>
    <property type="match status" value="1"/>
</dbReference>
<keyword evidence="3" id="KW-0808">Transferase</keyword>
<dbReference type="InterPro" id="IPR015421">
    <property type="entry name" value="PyrdxlP-dep_Trfase_major"/>
</dbReference>
<dbReference type="EC" id="2.6.1.-" evidence="3"/>
<comment type="caution">
    <text evidence="6">The sequence shown here is derived from an EMBL/GenBank/DDBJ whole genome shotgun (WGS) entry which is preliminary data.</text>
</comment>
<dbReference type="Gene3D" id="3.90.1150.10">
    <property type="entry name" value="Aspartate Aminotransferase, domain 1"/>
    <property type="match status" value="1"/>
</dbReference>
<keyword evidence="7" id="KW-1185">Reference proteome</keyword>
<protein>
    <recommendedName>
        <fullName evidence="3">Aminotransferase</fullName>
        <ecNumber evidence="3">2.6.1.-</ecNumber>
    </recommendedName>
</protein>
<dbReference type="PANTHER" id="PTHR42885">
    <property type="entry name" value="HISTIDINOL-PHOSPHATE AMINOTRANSFERASE-RELATED"/>
    <property type="match status" value="1"/>
</dbReference>
<evidence type="ECO:0000313" key="7">
    <source>
        <dbReference type="Proteomes" id="UP001595823"/>
    </source>
</evidence>
<keyword evidence="2" id="KW-0663">Pyridoxal phosphate</keyword>
<dbReference type="SUPFAM" id="SSF53383">
    <property type="entry name" value="PLP-dependent transferases"/>
    <property type="match status" value="1"/>
</dbReference>
<comment type="cofactor">
    <cofactor evidence="1 3">
        <name>pyridoxal 5'-phosphate</name>
        <dbReference type="ChEBI" id="CHEBI:597326"/>
    </cofactor>
</comment>
<dbReference type="Gene3D" id="3.40.50.300">
    <property type="entry name" value="P-loop containing nucleotide triphosphate hydrolases"/>
    <property type="match status" value="1"/>
</dbReference>
<dbReference type="Gene3D" id="3.40.640.10">
    <property type="entry name" value="Type I PLP-dependent aspartate aminotransferase-like (Major domain)"/>
    <property type="match status" value="1"/>
</dbReference>
<sequence length="534" mass="57563">MTLTYISGATRSGKSAHAESLARASGRPVVYLATGRAADEEMRERIELHRARRPASWRTVETADLSAALDTLDPSSAVLVDDLDGWMTARMDARGMWGEGDHTAARKEILAEARTWIGAAASRPGPVFAVGGQPGWGLLPLDAPTRAWVDLHGEVATLVNQSASEALLLVHGSAVPLPRGGGESGVEPPPVGEETPSDDEMLADHGDTQVPDGCVDLAVNVEPGPPPWLAERLIRALPSVNGYPKVDRAQAAAAARHRRSPSECVVLNGSAEGFELVARAVRPHRAVVVHPTFTEGEAALRRCGVPVERVFRDPRDWSLRPEDVPESADLVLLTRPDNPTGALDPVSAVEALTRPGRTVVVDEAFIDFLPELDELASRGDLPGLVTLRSMTKMWGIAGLRAGYATAPEPVAATMRELRQPWSVNTLAAEALIAVCGAEQTRRGRAEDVAARREYLYNVLKGIAALEVWPGAANYLLIRSPLPDLRERLIADGFAPRRGETFPGLDRRHLRLAVRTEDVSDALAAAVNRHLRERT</sequence>